<reference evidence="13 14" key="1">
    <citation type="submission" date="2019-04" db="EMBL/GenBank/DDBJ databases">
        <title>Friends and foes A comparative genomics study of 23 Aspergillus species from section Flavi.</title>
        <authorList>
            <consortium name="DOE Joint Genome Institute"/>
            <person name="Kjaerbolling I."/>
            <person name="Vesth T."/>
            <person name="Frisvad J.C."/>
            <person name="Nybo J.L."/>
            <person name="Theobald S."/>
            <person name="Kildgaard S."/>
            <person name="Isbrandt T."/>
            <person name="Kuo A."/>
            <person name="Sato A."/>
            <person name="Lyhne E.K."/>
            <person name="Kogle M.E."/>
            <person name="Wiebenga A."/>
            <person name="Kun R.S."/>
            <person name="Lubbers R.J."/>
            <person name="Makela M.R."/>
            <person name="Barry K."/>
            <person name="Chovatia M."/>
            <person name="Clum A."/>
            <person name="Daum C."/>
            <person name="Haridas S."/>
            <person name="He G."/>
            <person name="LaButti K."/>
            <person name="Lipzen A."/>
            <person name="Mondo S."/>
            <person name="Riley R."/>
            <person name="Salamov A."/>
            <person name="Simmons B.A."/>
            <person name="Magnuson J.K."/>
            <person name="Henrissat B."/>
            <person name="Mortensen U.H."/>
            <person name="Larsen T.O."/>
            <person name="Devries R.P."/>
            <person name="Grigoriev I.V."/>
            <person name="Machida M."/>
            <person name="Baker S.E."/>
            <person name="Andersen M.R."/>
        </authorList>
    </citation>
    <scope>NUCLEOTIDE SEQUENCE [LARGE SCALE GENOMIC DNA]</scope>
    <source>
        <strain evidence="13 14">IBT 18842</strain>
    </source>
</reference>
<keyword evidence="7" id="KW-0779">Telomere</keyword>
<feature type="domain" description="Protein kinase" evidence="12">
    <location>
        <begin position="32"/>
        <end position="287"/>
    </location>
</feature>
<comment type="function">
    <text evidence="1">Component of the EKC/KEOPS complex that is required for the formation of a threonylcarbamoyl group on adenosine at position 37 (t(6)A37) in tRNAs that read codons beginning with adenine. The complex is probably involved in the transfer of the threonylcarbamoyl moiety of threonylcarbamoyl-AMP (TC-AMP) to the N6 group of A37. BUD32 has ATPase activity in the context of the EKC/KEOPS complex and likely plays a supporting role to the catalytic subunit KAE1. The EKC/KEOPS complex also promotes both telomere uncapping and telomere elongation. The complex is required for efficient recruitment of transcriptional coactivators.</text>
</comment>
<dbReference type="AlphaFoldDB" id="A0A5N6U9D4"/>
<dbReference type="InterPro" id="IPR050167">
    <property type="entry name" value="Ser_Thr_protein_kinase"/>
</dbReference>
<evidence type="ECO:0000256" key="3">
    <source>
        <dbReference type="ARBA" id="ARBA00011534"/>
    </source>
</evidence>
<comment type="subcellular location">
    <subcellularLocation>
        <location evidence="2">Chromosome</location>
        <location evidence="2">Telomere</location>
    </subcellularLocation>
</comment>
<evidence type="ECO:0000256" key="2">
    <source>
        <dbReference type="ARBA" id="ARBA00004574"/>
    </source>
</evidence>
<comment type="catalytic activity">
    <reaction evidence="11">
        <text>L-seryl-[protein] + ATP = O-phospho-L-seryl-[protein] + ADP + H(+)</text>
        <dbReference type="Rhea" id="RHEA:17989"/>
        <dbReference type="Rhea" id="RHEA-COMP:9863"/>
        <dbReference type="Rhea" id="RHEA-COMP:11604"/>
        <dbReference type="ChEBI" id="CHEBI:15378"/>
        <dbReference type="ChEBI" id="CHEBI:29999"/>
        <dbReference type="ChEBI" id="CHEBI:30616"/>
        <dbReference type="ChEBI" id="CHEBI:83421"/>
        <dbReference type="ChEBI" id="CHEBI:456216"/>
        <dbReference type="EC" id="2.7.11.1"/>
    </reaction>
</comment>
<evidence type="ECO:0000256" key="4">
    <source>
        <dbReference type="ARBA" id="ARBA00012513"/>
    </source>
</evidence>
<dbReference type="InterPro" id="IPR000719">
    <property type="entry name" value="Prot_kinase_dom"/>
</dbReference>
<evidence type="ECO:0000256" key="9">
    <source>
        <dbReference type="ARBA" id="ARBA00033194"/>
    </source>
</evidence>
<evidence type="ECO:0000256" key="7">
    <source>
        <dbReference type="ARBA" id="ARBA00022895"/>
    </source>
</evidence>
<accession>A0A5N6U9D4</accession>
<dbReference type="OrthoDB" id="1668230at2759"/>
<keyword evidence="13" id="KW-0808">Transferase</keyword>
<dbReference type="Proteomes" id="UP000325780">
    <property type="component" value="Unassembled WGS sequence"/>
</dbReference>
<keyword evidence="7" id="KW-0158">Chromosome</keyword>
<proteinExistence type="predicted"/>
<dbReference type="InterPro" id="IPR011009">
    <property type="entry name" value="Kinase-like_dom_sf"/>
</dbReference>
<dbReference type="PANTHER" id="PTHR23257">
    <property type="entry name" value="SERINE-THREONINE PROTEIN KINASE"/>
    <property type="match status" value="1"/>
</dbReference>
<evidence type="ECO:0000256" key="8">
    <source>
        <dbReference type="ARBA" id="ARBA00030980"/>
    </source>
</evidence>
<protein>
    <recommendedName>
        <fullName evidence="6">EKC/KEOPS complex subunit BUD32</fullName>
        <ecNumber evidence="4">2.7.11.1</ecNumber>
    </recommendedName>
    <alternativeName>
        <fullName evidence="8 9">Atypical Serine/threonine protein kinase BUD32</fullName>
    </alternativeName>
    <alternativeName>
        <fullName evidence="5">EKC/KEOPS complex subunit bud32</fullName>
    </alternativeName>
</protein>
<evidence type="ECO:0000256" key="5">
    <source>
        <dbReference type="ARBA" id="ARBA00013948"/>
    </source>
</evidence>
<gene>
    <name evidence="13" type="ORF">BDV25DRAFT_126200</name>
</gene>
<comment type="catalytic activity">
    <reaction evidence="10">
        <text>L-threonyl-[protein] + ATP = O-phospho-L-threonyl-[protein] + ADP + H(+)</text>
        <dbReference type="Rhea" id="RHEA:46608"/>
        <dbReference type="Rhea" id="RHEA-COMP:11060"/>
        <dbReference type="Rhea" id="RHEA-COMP:11605"/>
        <dbReference type="ChEBI" id="CHEBI:15378"/>
        <dbReference type="ChEBI" id="CHEBI:30013"/>
        <dbReference type="ChEBI" id="CHEBI:30616"/>
        <dbReference type="ChEBI" id="CHEBI:61977"/>
        <dbReference type="ChEBI" id="CHEBI:456216"/>
        <dbReference type="EC" id="2.7.11.1"/>
    </reaction>
</comment>
<dbReference type="GO" id="GO:0007165">
    <property type="term" value="P:signal transduction"/>
    <property type="evidence" value="ECO:0007669"/>
    <property type="project" value="TreeGrafter"/>
</dbReference>
<comment type="subunit">
    <text evidence="3">Component of the EKC/KEOPS complex composed of at least BUD32, CGI121, GON7, KAE1 and PCC1; the whole complex dimerizes.</text>
</comment>
<organism evidence="13 14">
    <name type="scientific">Aspergillus avenaceus</name>
    <dbReference type="NCBI Taxonomy" id="36643"/>
    <lineage>
        <taxon>Eukaryota</taxon>
        <taxon>Fungi</taxon>
        <taxon>Dikarya</taxon>
        <taxon>Ascomycota</taxon>
        <taxon>Pezizomycotina</taxon>
        <taxon>Eurotiomycetes</taxon>
        <taxon>Eurotiomycetidae</taxon>
        <taxon>Eurotiales</taxon>
        <taxon>Aspergillaceae</taxon>
        <taxon>Aspergillus</taxon>
        <taxon>Aspergillus subgen. Circumdati</taxon>
    </lineage>
</organism>
<dbReference type="InterPro" id="IPR008266">
    <property type="entry name" value="Tyr_kinase_AS"/>
</dbReference>
<dbReference type="PROSITE" id="PS00109">
    <property type="entry name" value="PROTEIN_KINASE_TYR"/>
    <property type="match status" value="1"/>
</dbReference>
<keyword evidence="14" id="KW-1185">Reference proteome</keyword>
<dbReference type="GO" id="GO:0005737">
    <property type="term" value="C:cytoplasm"/>
    <property type="evidence" value="ECO:0007669"/>
    <property type="project" value="TreeGrafter"/>
</dbReference>
<dbReference type="SUPFAM" id="SSF56112">
    <property type="entry name" value="Protein kinase-like (PK-like)"/>
    <property type="match status" value="1"/>
</dbReference>
<dbReference type="GO" id="GO:0000781">
    <property type="term" value="C:chromosome, telomeric region"/>
    <property type="evidence" value="ECO:0007669"/>
    <property type="project" value="UniProtKB-SubCell"/>
</dbReference>
<dbReference type="Pfam" id="PF07714">
    <property type="entry name" value="PK_Tyr_Ser-Thr"/>
    <property type="match status" value="1"/>
</dbReference>
<evidence type="ECO:0000256" key="10">
    <source>
        <dbReference type="ARBA" id="ARBA00047899"/>
    </source>
</evidence>
<dbReference type="GO" id="GO:0004674">
    <property type="term" value="F:protein serine/threonine kinase activity"/>
    <property type="evidence" value="ECO:0007669"/>
    <property type="project" value="UniProtKB-EC"/>
</dbReference>
<dbReference type="Gene3D" id="1.10.510.10">
    <property type="entry name" value="Transferase(Phosphotransferase) domain 1"/>
    <property type="match status" value="1"/>
</dbReference>
<dbReference type="PROSITE" id="PS50011">
    <property type="entry name" value="PROTEIN_KINASE_DOM"/>
    <property type="match status" value="1"/>
</dbReference>
<dbReference type="InterPro" id="IPR001245">
    <property type="entry name" value="Ser-Thr/Tyr_kinase_cat_dom"/>
</dbReference>
<name>A0A5N6U9D4_ASPAV</name>
<evidence type="ECO:0000259" key="12">
    <source>
        <dbReference type="PROSITE" id="PS50011"/>
    </source>
</evidence>
<sequence length="287" mass="32884">MSEIGPFIGLFLSEYYIIYHKGKLPNILYPEGTRRPMVAFGSSGIICRDSHNDAEVIKSPLRHDLSRQSFSSACIEREKFIYQSLPKHKNTLECLGITETGIRLPYIQHGHLRNYIQKNYSRPDNQTKDAWIRSAICAVDCIHRHSIVHGDISARNFLVADNLSIKLCNFTGSGINSIPLLITEEDRYRKSPDAPRTFQTDLFALGCLIFEIVTGSRPFEDVGDEDWEVITGNYDRGVFPRVEGLKYGRLIYKCWTSGYMEASQLLLDYDRLLSTCLLAICIYRRNR</sequence>
<dbReference type="GO" id="GO:0005524">
    <property type="term" value="F:ATP binding"/>
    <property type="evidence" value="ECO:0007669"/>
    <property type="project" value="InterPro"/>
</dbReference>
<evidence type="ECO:0000313" key="14">
    <source>
        <dbReference type="Proteomes" id="UP000325780"/>
    </source>
</evidence>
<evidence type="ECO:0000256" key="6">
    <source>
        <dbReference type="ARBA" id="ARBA00019973"/>
    </source>
</evidence>
<keyword evidence="13" id="KW-0418">Kinase</keyword>
<evidence type="ECO:0000256" key="1">
    <source>
        <dbReference type="ARBA" id="ARBA00003747"/>
    </source>
</evidence>
<evidence type="ECO:0000313" key="13">
    <source>
        <dbReference type="EMBL" id="KAE8155039.1"/>
    </source>
</evidence>
<dbReference type="EC" id="2.7.11.1" evidence="4"/>
<dbReference type="EMBL" id="ML742025">
    <property type="protein sequence ID" value="KAE8155039.1"/>
    <property type="molecule type" value="Genomic_DNA"/>
</dbReference>
<evidence type="ECO:0000256" key="11">
    <source>
        <dbReference type="ARBA" id="ARBA00048679"/>
    </source>
</evidence>